<evidence type="ECO:0000313" key="3">
    <source>
        <dbReference type="Proteomes" id="UP000726737"/>
    </source>
</evidence>
<name>A0A9P6PYU0_9FUNG</name>
<feature type="compositionally biased region" description="Basic and acidic residues" evidence="1">
    <location>
        <begin position="707"/>
        <end position="726"/>
    </location>
</feature>
<feature type="compositionally biased region" description="Basic and acidic residues" evidence="1">
    <location>
        <begin position="1482"/>
        <end position="1498"/>
    </location>
</feature>
<feature type="compositionally biased region" description="Polar residues" evidence="1">
    <location>
        <begin position="185"/>
        <end position="199"/>
    </location>
</feature>
<feature type="region of interest" description="Disordered" evidence="1">
    <location>
        <begin position="888"/>
        <end position="930"/>
    </location>
</feature>
<feature type="region of interest" description="Disordered" evidence="1">
    <location>
        <begin position="1201"/>
        <end position="1263"/>
    </location>
</feature>
<feature type="region of interest" description="Disordered" evidence="1">
    <location>
        <begin position="511"/>
        <end position="536"/>
    </location>
</feature>
<feature type="region of interest" description="Disordered" evidence="1">
    <location>
        <begin position="291"/>
        <end position="326"/>
    </location>
</feature>
<feature type="compositionally biased region" description="Low complexity" evidence="1">
    <location>
        <begin position="23"/>
        <end position="48"/>
    </location>
</feature>
<feature type="compositionally biased region" description="Pro residues" evidence="1">
    <location>
        <begin position="1358"/>
        <end position="1392"/>
    </location>
</feature>
<feature type="compositionally biased region" description="Basic and acidic residues" evidence="1">
    <location>
        <begin position="222"/>
        <end position="236"/>
    </location>
</feature>
<dbReference type="Proteomes" id="UP000726737">
    <property type="component" value="Unassembled WGS sequence"/>
</dbReference>
<feature type="compositionally biased region" description="Low complexity" evidence="1">
    <location>
        <begin position="240"/>
        <end position="251"/>
    </location>
</feature>
<comment type="caution">
    <text evidence="2">The sequence shown here is derived from an EMBL/GenBank/DDBJ whole genome shotgun (WGS) entry which is preliminary data.</text>
</comment>
<dbReference type="EMBL" id="JAAAJA010000355">
    <property type="protein sequence ID" value="KAG0255326.1"/>
    <property type="molecule type" value="Genomic_DNA"/>
</dbReference>
<feature type="region of interest" description="Disordered" evidence="1">
    <location>
        <begin position="1353"/>
        <end position="1398"/>
    </location>
</feature>
<feature type="compositionally biased region" description="Low complexity" evidence="1">
    <location>
        <begin position="1250"/>
        <end position="1263"/>
    </location>
</feature>
<feature type="compositionally biased region" description="Polar residues" evidence="1">
    <location>
        <begin position="1505"/>
        <end position="1517"/>
    </location>
</feature>
<feature type="region of interest" description="Disordered" evidence="1">
    <location>
        <begin position="1"/>
        <end position="56"/>
    </location>
</feature>
<evidence type="ECO:0000256" key="1">
    <source>
        <dbReference type="SAM" id="MobiDB-lite"/>
    </source>
</evidence>
<protein>
    <submittedName>
        <fullName evidence="2">Uncharacterized protein</fullName>
    </submittedName>
</protein>
<feature type="region of interest" description="Disordered" evidence="1">
    <location>
        <begin position="705"/>
        <end position="727"/>
    </location>
</feature>
<accession>A0A9P6PYU0</accession>
<feature type="compositionally biased region" description="Basic and acidic residues" evidence="1">
    <location>
        <begin position="888"/>
        <end position="918"/>
    </location>
</feature>
<gene>
    <name evidence="2" type="ORF">BG011_005189</name>
</gene>
<evidence type="ECO:0000313" key="2">
    <source>
        <dbReference type="EMBL" id="KAG0255326.1"/>
    </source>
</evidence>
<organism evidence="2 3">
    <name type="scientific">Mortierella polycephala</name>
    <dbReference type="NCBI Taxonomy" id="41804"/>
    <lineage>
        <taxon>Eukaryota</taxon>
        <taxon>Fungi</taxon>
        <taxon>Fungi incertae sedis</taxon>
        <taxon>Mucoromycota</taxon>
        <taxon>Mortierellomycotina</taxon>
        <taxon>Mortierellomycetes</taxon>
        <taxon>Mortierellales</taxon>
        <taxon>Mortierellaceae</taxon>
        <taxon>Mortierella</taxon>
    </lineage>
</organism>
<feature type="region of interest" description="Disordered" evidence="1">
    <location>
        <begin position="1456"/>
        <end position="1517"/>
    </location>
</feature>
<feature type="compositionally biased region" description="Low complexity" evidence="1">
    <location>
        <begin position="474"/>
        <end position="496"/>
    </location>
</feature>
<reference evidence="2" key="1">
    <citation type="journal article" date="2020" name="Fungal Divers.">
        <title>Resolving the Mortierellaceae phylogeny through synthesis of multi-gene phylogenetics and phylogenomics.</title>
        <authorList>
            <person name="Vandepol N."/>
            <person name="Liber J."/>
            <person name="Desiro A."/>
            <person name="Na H."/>
            <person name="Kennedy M."/>
            <person name="Barry K."/>
            <person name="Grigoriev I.V."/>
            <person name="Miller A.N."/>
            <person name="O'Donnell K."/>
            <person name="Stajich J.E."/>
            <person name="Bonito G."/>
        </authorList>
    </citation>
    <scope>NUCLEOTIDE SEQUENCE</scope>
    <source>
        <strain evidence="2">KOD948</strain>
    </source>
</reference>
<dbReference type="OrthoDB" id="2450085at2759"/>
<proteinExistence type="predicted"/>
<sequence length="1517" mass="158558">MPKGHYLTHPSPSKTKEPSVLKTAPTATATTAGGAASAMSTSSATGSGQPQHPSITAIGKKPIARSFSPSQDRPVHVVESYHTSDMPKGHYLTHPSPFKTRKSVSHKAIPNFIPANNMRRSHVSSAVPAASVATTQAPTTSSTAIAAQPAGNSTLHNLAGGAAMGAPVALAVHNIDHMDHKNDNDSLPQSSDPAGSSSDHAVALKQQKDDPTLYPEEQGSYPREDQGQRNNIKDSPPHSLPLTSPSSGSMAVPIAAGTTAAALESAADVPTNHAPQPSTLQREHHLTAATLKKPVSDLSLYEEEEGAYPRGGDEGGLHENPSPAVHPIGATEEVQLDADKMNAHHDAHQSMTDKVMGTLHGLHMPAILGGGDGKDKGKEERMKKVHDHNEAADVATATAVVGVGAGIGAFAAGTTGMNKGVGAGIGALAAGAIAMNKSLVGRKTSSSIKASSAEEKMLPGPSSMDKPVTDSKAPSTVMASSSETSTSPSTSPSTAPLAGGIAEAADTPTMDRSAMGSMTSPTVKAPSTMLDARGGAAGPDAMNIIMVDSQAPLPAKSSSTKTSELPIASKMLGAGAGAADIAAELRARTPKPYETHGIHADMPAMDEDQPTLISARKVEPVAVIPPVDSVLVTDKATMTRSAGSAIPYTSATKTPDTHATAFGAMNGKYDASAGTSSYSASSSSSSTAAPLAAATAVIAAGAAHAATKRDDHGHKELDVQDNKTTEHSAPAIATESTDTGDAVKPTRTHVNKVAETAAAAIPTADYAAYVHKPHDEAEYDPDMYASTMDGPAAHKRDDHGHIVLEEYDHNRVDPTTTTHAAAPVIADDTTSEVSGLDHEMVDNEAPATATTSTTAGPVVKPTETDFGKAATIVAVTAIPVSAYATRAHEGKEKAEYDSDEQKETRAEQEDRIFVDKAPDAIATASPHKTDEDIVEMRTTTATMIMPEDEIEMFPESVGSTSKVPPAALIIDTIEETSWSSGDDVQMDPLTTVMVVEAAGSEGDEEVAAEGIMETKETDKETDETDIETVKKEKKPRVPIKTRISKVTAPAAAAITSAAVAYKERQPAMKKRPSLRIKEDDVHKPTVPIVSHQLTMTEDDVDEPVVPIVSHRLTLTEDDVDKPVPRLSAFPVLRLTEDDVDKPDPSTARYPVIPKVEPKLVSTSALKVANASRPMIPDQPVQGKDIKLPTMHMPKVPKVHMPEMNMPKVSKPKLPKMSKPKLPKITKPKLPKVHMPTITKRKSKVTPEPAPVSSVATTTTETTSATPVDAVAPAVAPLPIFAAGDKTEIADTAVAKDEPAMAPVAPMTEVAETTMPVAAPTPVVQEPVKPRMVEGPVKKPVIVAATAVPVAAAAATTHPSPPPTLPALPPSPPPVAQTPIPAPAPSPPAPAPSKTPTILSNVAAPPAGYTGSIPKVGEGESLIWVKKIYTTQQYFDPEDELDELGYRKDRDVSRYIMGAGGNRRSGNYSDTKNRGGPYTGGGKRVDYHPSNHTRPERYVDSPAPPQSANEYRQTTARK</sequence>
<keyword evidence="3" id="KW-1185">Reference proteome</keyword>
<feature type="region of interest" description="Disordered" evidence="1">
    <location>
        <begin position="179"/>
        <end position="251"/>
    </location>
</feature>
<feature type="compositionally biased region" description="Basic residues" evidence="1">
    <location>
        <begin position="1209"/>
        <end position="1231"/>
    </location>
</feature>
<feature type="region of interest" description="Disordered" evidence="1">
    <location>
        <begin position="445"/>
        <end position="499"/>
    </location>
</feature>